<dbReference type="EMBL" id="CAFBLX010000044">
    <property type="protein sequence ID" value="CAB4884034.1"/>
    <property type="molecule type" value="Genomic_DNA"/>
</dbReference>
<proteinExistence type="predicted"/>
<protein>
    <submittedName>
        <fullName evidence="1">Unannotated protein</fullName>
    </submittedName>
</protein>
<gene>
    <name evidence="1" type="ORF">UFOPK3472_00947</name>
</gene>
<accession>A0A6J7ERW7</accession>
<evidence type="ECO:0000313" key="1">
    <source>
        <dbReference type="EMBL" id="CAB4884034.1"/>
    </source>
</evidence>
<dbReference type="AlphaFoldDB" id="A0A6J7ERW7"/>
<name>A0A6J7ERW7_9ZZZZ</name>
<sequence>MDELSDVVLLGKQLVSVDPKDWVICKSLLNTIDLYEWWDMLVASDDATAELLSVQQLDRLRSLRDEYDSIPDYHCLAGRQAARSVLAQMFAEKLSITQVAVLCNLTSVDVAKAMISSRRISSEEAKRRVQAEALIKSGVYQKEVARLLGFSKSEMQHWCSSLCLEVPIRNAYGEARKPHVRERAMELYDQGLRGKRICEILAEEMPVDAKGLTRGAVSQWANRSGRTESSTNARD</sequence>
<organism evidence="1">
    <name type="scientific">freshwater metagenome</name>
    <dbReference type="NCBI Taxonomy" id="449393"/>
    <lineage>
        <taxon>unclassified sequences</taxon>
        <taxon>metagenomes</taxon>
        <taxon>ecological metagenomes</taxon>
    </lineage>
</organism>
<reference evidence="1" key="1">
    <citation type="submission" date="2020-05" db="EMBL/GenBank/DDBJ databases">
        <authorList>
            <person name="Chiriac C."/>
            <person name="Salcher M."/>
            <person name="Ghai R."/>
            <person name="Kavagutti S V."/>
        </authorList>
    </citation>
    <scope>NUCLEOTIDE SEQUENCE</scope>
</reference>